<proteinExistence type="predicted"/>
<feature type="region of interest" description="Disordered" evidence="1">
    <location>
        <begin position="24"/>
        <end position="43"/>
    </location>
</feature>
<reference evidence="2 3" key="1">
    <citation type="submission" date="2018-06" db="EMBL/GenBank/DDBJ databases">
        <title>Genomic Encyclopedia of Archaeal and Bacterial Type Strains, Phase II (KMG-II): from individual species to whole genera.</title>
        <authorList>
            <person name="Goeker M."/>
        </authorList>
    </citation>
    <scope>NUCLEOTIDE SEQUENCE [LARGE SCALE GENOMIC DNA]</scope>
    <source>
        <strain evidence="2 3">DSM 12408</strain>
    </source>
</reference>
<accession>A0A1A7R1J7</accession>
<sequence>MKIHHQLAVVLIMTLTMSCDFGKNNSPDHSTEGRTVPENKEITNTTNYRETGNFDTMDETTVGNGISDSLNENWNLDDPERQENLYSRFRMSQDQIQRYEKALKEWKDVEKGEAYKLLSANEKIKEEDRILKEILDASQYDQYQQWSDANDLRN</sequence>
<dbReference type="EMBL" id="QLLQ01000004">
    <property type="protein sequence ID" value="RAJ25176.1"/>
    <property type="molecule type" value="Genomic_DNA"/>
</dbReference>
<protein>
    <submittedName>
        <fullName evidence="2">Uncharacterized protein</fullName>
    </submittedName>
</protein>
<dbReference type="Proteomes" id="UP000248987">
    <property type="component" value="Unassembled WGS sequence"/>
</dbReference>
<comment type="caution">
    <text evidence="2">The sequence shown here is derived from an EMBL/GenBank/DDBJ whole genome shotgun (WGS) entry which is preliminary data.</text>
</comment>
<dbReference type="PROSITE" id="PS51257">
    <property type="entry name" value="PROKAR_LIPOPROTEIN"/>
    <property type="match status" value="1"/>
</dbReference>
<evidence type="ECO:0000256" key="1">
    <source>
        <dbReference type="SAM" id="MobiDB-lite"/>
    </source>
</evidence>
<evidence type="ECO:0000313" key="2">
    <source>
        <dbReference type="EMBL" id="RAJ25176.1"/>
    </source>
</evidence>
<feature type="compositionally biased region" description="Polar residues" evidence="1">
    <location>
        <begin position="49"/>
        <end position="74"/>
    </location>
</feature>
<dbReference type="RefSeq" id="WP_066434300.1">
    <property type="nucleotide sequence ID" value="NZ_LZRN01000019.1"/>
</dbReference>
<name>A0A1A7R1J7_9FLAO</name>
<organism evidence="2 3">
    <name type="scientific">Gelidibacter algens</name>
    <dbReference type="NCBI Taxonomy" id="49280"/>
    <lineage>
        <taxon>Bacteria</taxon>
        <taxon>Pseudomonadati</taxon>
        <taxon>Bacteroidota</taxon>
        <taxon>Flavobacteriia</taxon>
        <taxon>Flavobacteriales</taxon>
        <taxon>Flavobacteriaceae</taxon>
        <taxon>Gelidibacter</taxon>
    </lineage>
</organism>
<dbReference type="AlphaFoldDB" id="A0A1A7R1J7"/>
<gene>
    <name evidence="2" type="ORF">LX77_01477</name>
</gene>
<feature type="region of interest" description="Disordered" evidence="1">
    <location>
        <begin position="49"/>
        <end position="77"/>
    </location>
</feature>
<feature type="compositionally biased region" description="Basic and acidic residues" evidence="1">
    <location>
        <begin position="29"/>
        <end position="41"/>
    </location>
</feature>
<keyword evidence="3" id="KW-1185">Reference proteome</keyword>
<evidence type="ECO:0000313" key="3">
    <source>
        <dbReference type="Proteomes" id="UP000248987"/>
    </source>
</evidence>
<dbReference type="OrthoDB" id="1437313at2"/>